<dbReference type="EMBL" id="NIVC01000759">
    <property type="protein sequence ID" value="PAA77178.1"/>
    <property type="molecule type" value="Genomic_DNA"/>
</dbReference>
<gene>
    <name evidence="5" type="ORF">BOX15_Mlig004067g1</name>
</gene>
<feature type="non-terminal residue" evidence="5">
    <location>
        <position position="1"/>
    </location>
</feature>
<keyword evidence="6" id="KW-1185">Reference proteome</keyword>
<dbReference type="GO" id="GO:0030424">
    <property type="term" value="C:axon"/>
    <property type="evidence" value="ECO:0007669"/>
    <property type="project" value="TreeGrafter"/>
</dbReference>
<feature type="compositionally biased region" description="Acidic residues" evidence="4">
    <location>
        <begin position="111"/>
        <end position="120"/>
    </location>
</feature>
<organism evidence="5 6">
    <name type="scientific">Macrostomum lignano</name>
    <dbReference type="NCBI Taxonomy" id="282301"/>
    <lineage>
        <taxon>Eukaryota</taxon>
        <taxon>Metazoa</taxon>
        <taxon>Spiralia</taxon>
        <taxon>Lophotrochozoa</taxon>
        <taxon>Platyhelminthes</taxon>
        <taxon>Rhabditophora</taxon>
        <taxon>Macrostomorpha</taxon>
        <taxon>Macrostomida</taxon>
        <taxon>Macrostomidae</taxon>
        <taxon>Macrostomum</taxon>
    </lineage>
</organism>
<dbReference type="InterPro" id="IPR011680">
    <property type="entry name" value="FEZ"/>
</dbReference>
<dbReference type="STRING" id="282301.A0A267FTM7"/>
<dbReference type="Proteomes" id="UP000215902">
    <property type="component" value="Unassembled WGS sequence"/>
</dbReference>
<keyword evidence="2" id="KW-0597">Phosphoprotein</keyword>
<dbReference type="PANTHER" id="PTHR12394">
    <property type="entry name" value="ZYGIN"/>
    <property type="match status" value="1"/>
</dbReference>
<feature type="region of interest" description="Disordered" evidence="4">
    <location>
        <begin position="98"/>
        <end position="121"/>
    </location>
</feature>
<evidence type="ECO:0000256" key="1">
    <source>
        <dbReference type="ARBA" id="ARBA00006788"/>
    </source>
</evidence>
<accession>A0A267FTM7</accession>
<dbReference type="Pfam" id="PF07763">
    <property type="entry name" value="FEZ"/>
    <property type="match status" value="1"/>
</dbReference>
<dbReference type="OrthoDB" id="7959977at2759"/>
<dbReference type="AlphaFoldDB" id="A0A267FTM7"/>
<sequence length="352" mass="36953">TSQWQQLSGLHRQLLADLAAGADAEAAAAAVAAASTGDADVEAAAEAVATAAAQADASRSQVWLALTRRVEAAAAPQGLNWAATSCCASLVAVLSKSSGAAEESPPRPQDDADADDDAAADAEAGMAASLDFHSMVTSMLPDDAGDALDSDRVSTEALVQQLKSLLECGDGGSGSDSDAAAEEVDEVDGAAAADYQLPGGVGGVLLSPSQQELLQFRAENGEDLSQLSAGALNEYLNELECLISELNDTLVTELARRDELALDREVKEQFINLLTAVQAKKRESRQQLHQQHQQPQHMAFTTLPLRKRGLSDTEHLQTLNGILRAMLLNAPEVSSLLTDYILRVYAPILPEA</sequence>
<dbReference type="GO" id="GO:0005737">
    <property type="term" value="C:cytoplasm"/>
    <property type="evidence" value="ECO:0007669"/>
    <property type="project" value="TreeGrafter"/>
</dbReference>
<reference evidence="5 6" key="1">
    <citation type="submission" date="2017-06" db="EMBL/GenBank/DDBJ databases">
        <title>A platform for efficient transgenesis in Macrostomum lignano, a flatworm model organism for stem cell research.</title>
        <authorList>
            <person name="Berezikov E."/>
        </authorList>
    </citation>
    <scope>NUCLEOTIDE SEQUENCE [LARGE SCALE GENOMIC DNA]</scope>
    <source>
        <strain evidence="5">DV1</strain>
        <tissue evidence="5">Whole organism</tissue>
    </source>
</reference>
<evidence type="ECO:0000313" key="6">
    <source>
        <dbReference type="Proteomes" id="UP000215902"/>
    </source>
</evidence>
<name>A0A267FTM7_9PLAT</name>
<evidence type="ECO:0000256" key="4">
    <source>
        <dbReference type="SAM" id="MobiDB-lite"/>
    </source>
</evidence>
<evidence type="ECO:0000256" key="3">
    <source>
        <dbReference type="ARBA" id="ARBA00023054"/>
    </source>
</evidence>
<proteinExistence type="inferred from homology"/>
<protein>
    <submittedName>
        <fullName evidence="5">Uncharacterized protein</fullName>
    </submittedName>
</protein>
<evidence type="ECO:0000313" key="5">
    <source>
        <dbReference type="EMBL" id="PAA77178.1"/>
    </source>
</evidence>
<comment type="similarity">
    <text evidence="1">Belongs to the zygin family.</text>
</comment>
<keyword evidence="3" id="KW-0175">Coiled coil</keyword>
<evidence type="ECO:0000256" key="2">
    <source>
        <dbReference type="ARBA" id="ARBA00022553"/>
    </source>
</evidence>
<dbReference type="PANTHER" id="PTHR12394:SF12">
    <property type="entry name" value="LD08195P"/>
    <property type="match status" value="1"/>
</dbReference>
<comment type="caution">
    <text evidence="5">The sequence shown here is derived from an EMBL/GenBank/DDBJ whole genome shotgun (WGS) entry which is preliminary data.</text>
</comment>